<dbReference type="Pfam" id="PF04046">
    <property type="entry name" value="PSP"/>
    <property type="match status" value="1"/>
</dbReference>
<gene>
    <name evidence="8" type="ORF">MS3_02124</name>
</gene>
<dbReference type="InterPro" id="IPR006568">
    <property type="entry name" value="PSP_pro-rich"/>
</dbReference>
<evidence type="ECO:0000313" key="8">
    <source>
        <dbReference type="EMBL" id="KGB33934.1"/>
    </source>
</evidence>
<evidence type="ECO:0000256" key="3">
    <source>
        <dbReference type="ARBA" id="ARBA00022771"/>
    </source>
</evidence>
<feature type="compositionally biased region" description="Polar residues" evidence="6">
    <location>
        <begin position="347"/>
        <end position="356"/>
    </location>
</feature>
<dbReference type="EMBL" id="KL250578">
    <property type="protein sequence ID" value="KGB33934.1"/>
    <property type="molecule type" value="Genomic_DNA"/>
</dbReference>
<evidence type="ECO:0000256" key="5">
    <source>
        <dbReference type="ARBA" id="ARBA00023242"/>
    </source>
</evidence>
<keyword evidence="4" id="KW-0862">Zinc</keyword>
<evidence type="ECO:0000256" key="4">
    <source>
        <dbReference type="ARBA" id="ARBA00022833"/>
    </source>
</evidence>
<feature type="domain" description="PSP proline-rich" evidence="7">
    <location>
        <begin position="61"/>
        <end position="113"/>
    </location>
</feature>
<keyword evidence="2" id="KW-0479">Metal-binding</keyword>
<keyword evidence="3" id="KW-0863">Zinc-finger</keyword>
<feature type="compositionally biased region" description="Polar residues" evidence="6">
    <location>
        <begin position="317"/>
        <end position="340"/>
    </location>
</feature>
<reference evidence="8" key="1">
    <citation type="journal article" date="2012" name="Nat. Genet.">
        <title>Whole-genome sequence of Schistosoma haematobium.</title>
        <authorList>
            <person name="Young N.D."/>
            <person name="Jex A.R."/>
            <person name="Li B."/>
            <person name="Liu S."/>
            <person name="Yang L."/>
            <person name="Xiong Z."/>
            <person name="Li Y."/>
            <person name="Cantacessi C."/>
            <person name="Hall R.S."/>
            <person name="Xu X."/>
            <person name="Chen F."/>
            <person name="Wu X."/>
            <person name="Zerlotini A."/>
            <person name="Oliveira G."/>
            <person name="Hofmann A."/>
            <person name="Zhang G."/>
            <person name="Fang X."/>
            <person name="Kang Y."/>
            <person name="Campbell B.E."/>
            <person name="Loukas A."/>
            <person name="Ranganathan S."/>
            <person name="Rollinson D."/>
            <person name="Rinaldi G."/>
            <person name="Brindley P.J."/>
            <person name="Yang H."/>
            <person name="Wang J."/>
            <person name="Wang J."/>
            <person name="Gasser R.B."/>
        </authorList>
    </citation>
    <scope>NUCLEOTIDE SEQUENCE [LARGE SCALE GENOMIC DNA]</scope>
</reference>
<accession>A0A094ZLU4</accession>
<dbReference type="GO" id="GO:0071013">
    <property type="term" value="C:catalytic step 2 spliceosome"/>
    <property type="evidence" value="ECO:0007669"/>
    <property type="project" value="TreeGrafter"/>
</dbReference>
<feature type="compositionally biased region" description="Polar residues" evidence="6">
    <location>
        <begin position="206"/>
        <end position="221"/>
    </location>
</feature>
<protein>
    <submittedName>
        <fullName evidence="8">Zinc finger CCHC domain-containing protein 8</fullName>
    </submittedName>
</protein>
<dbReference type="GO" id="GO:0003723">
    <property type="term" value="F:RNA binding"/>
    <property type="evidence" value="ECO:0007669"/>
    <property type="project" value="TreeGrafter"/>
</dbReference>
<proteinExistence type="predicted"/>
<keyword evidence="5" id="KW-0539">Nucleus</keyword>
<dbReference type="InterPro" id="IPR052115">
    <property type="entry name" value="NEXT_complex_subunit_ZCCHC8"/>
</dbReference>
<dbReference type="PANTHER" id="PTHR13316">
    <property type="entry name" value="ZINC FINGER, CCHC DOMAIN CONTAINING 8"/>
    <property type="match status" value="1"/>
</dbReference>
<dbReference type="OrthoDB" id="8026949at2759"/>
<evidence type="ECO:0000259" key="7">
    <source>
        <dbReference type="SMART" id="SM00581"/>
    </source>
</evidence>
<dbReference type="STRING" id="6185.A0A094ZLU4"/>
<comment type="subcellular location">
    <subcellularLocation>
        <location evidence="1">Nucleus</location>
    </subcellularLocation>
</comment>
<evidence type="ECO:0000256" key="1">
    <source>
        <dbReference type="ARBA" id="ARBA00004123"/>
    </source>
</evidence>
<dbReference type="AlphaFoldDB" id="A0A094ZLU4"/>
<name>A0A094ZLU4_SCHHA</name>
<evidence type="ECO:0000256" key="6">
    <source>
        <dbReference type="SAM" id="MobiDB-lite"/>
    </source>
</evidence>
<feature type="region of interest" description="Disordered" evidence="6">
    <location>
        <begin position="317"/>
        <end position="356"/>
    </location>
</feature>
<feature type="region of interest" description="Disordered" evidence="6">
    <location>
        <begin position="206"/>
        <end position="230"/>
    </location>
</feature>
<dbReference type="PANTHER" id="PTHR13316:SF0">
    <property type="entry name" value="ZINC FINGER CCHC DOMAIN-CONTAINING PROTEIN 8"/>
    <property type="match status" value="1"/>
</dbReference>
<dbReference type="SMART" id="SM00581">
    <property type="entry name" value="PSP"/>
    <property type="match status" value="1"/>
</dbReference>
<sequence length="356" mass="40096">MADNQDDIFVIDKCGSSLDDKQLDITYDFTELEEESLTTSSQNHRSRKPVYGKRYHEADFDNKFRPGRISRELRKALNLSSHDIPIHIYRMRTLGYPPGWLKKAAVGGCLLMFDSDNSDSSASERKVSYNRNALIGYPGFNVELDRSVRDDYLYLKCPPMQKHHMLDNFYASLSCESSKKFSITSTNGNHSPCGKKKTVDTVITLSDSESGETNSNSSQTEETPDEVEELHSNPDVLIVHEPEQGTPTPLCPLTTRNDSANEITDQSSFLSPQPPKRPSLEAFSMGIQPYRPFENLPGVHGGYQRVLNSLKNSRESLASHNNVSDSKNIQDNDYQSSSARLSRHNGNHSSFKSNRY</sequence>
<dbReference type="GO" id="GO:0008270">
    <property type="term" value="F:zinc ion binding"/>
    <property type="evidence" value="ECO:0007669"/>
    <property type="project" value="UniProtKB-KW"/>
</dbReference>
<evidence type="ECO:0000256" key="2">
    <source>
        <dbReference type="ARBA" id="ARBA00022723"/>
    </source>
</evidence>
<organism evidence="8">
    <name type="scientific">Schistosoma haematobium</name>
    <name type="common">Blood fluke</name>
    <dbReference type="NCBI Taxonomy" id="6185"/>
    <lineage>
        <taxon>Eukaryota</taxon>
        <taxon>Metazoa</taxon>
        <taxon>Spiralia</taxon>
        <taxon>Lophotrochozoa</taxon>
        <taxon>Platyhelminthes</taxon>
        <taxon>Trematoda</taxon>
        <taxon>Digenea</taxon>
        <taxon>Strigeidida</taxon>
        <taxon>Schistosomatoidea</taxon>
        <taxon>Schistosomatidae</taxon>
        <taxon>Schistosoma</taxon>
    </lineage>
</organism>